<dbReference type="AlphaFoldDB" id="A0A922HX77"/>
<keyword evidence="1" id="KW-1133">Transmembrane helix</keyword>
<proteinExistence type="predicted"/>
<evidence type="ECO:0000313" key="2">
    <source>
        <dbReference type="EMBL" id="KAH9510889.1"/>
    </source>
</evidence>
<reference evidence="2" key="2">
    <citation type="journal article" date="2022" name="Res Sq">
        <title>Comparative Genomics Reveals Insights into the Divergent Evolution of Astigmatic Mites and Household Pest Adaptations.</title>
        <authorList>
            <person name="Xiong Q."/>
            <person name="Wan A.T.-Y."/>
            <person name="Liu X.-Y."/>
            <person name="Fung C.S.-H."/>
            <person name="Xiao X."/>
            <person name="Malainual N."/>
            <person name="Hou J."/>
            <person name="Wang L."/>
            <person name="Wang M."/>
            <person name="Yang K."/>
            <person name="Cui Y."/>
            <person name="Leung E."/>
            <person name="Nong W."/>
            <person name="Shin S.-K."/>
            <person name="Au S."/>
            <person name="Jeong K.Y."/>
            <person name="Chew F.T."/>
            <person name="Hui J."/>
            <person name="Leung T.F."/>
            <person name="Tungtrongchitr A."/>
            <person name="Zhong N."/>
            <person name="Liu Z."/>
            <person name="Tsui S."/>
        </authorList>
    </citation>
    <scope>NUCLEOTIDE SEQUENCE</scope>
    <source>
        <strain evidence="2">Derf</strain>
        <tissue evidence="2">Whole organism</tissue>
    </source>
</reference>
<sequence>MERTPPTTLITNGVLSLLLIMLITLITIVFELSFWIVIVRFVTDDVDVVDSIGTSLFVVGDDGKITHHCNN</sequence>
<dbReference type="EMBL" id="ASGP02000004">
    <property type="protein sequence ID" value="KAH9510889.1"/>
    <property type="molecule type" value="Genomic_DNA"/>
</dbReference>
<reference evidence="2" key="1">
    <citation type="submission" date="2013-05" db="EMBL/GenBank/DDBJ databases">
        <authorList>
            <person name="Yim A.K.Y."/>
            <person name="Chan T.F."/>
            <person name="Ji K.M."/>
            <person name="Liu X.Y."/>
            <person name="Zhou J.W."/>
            <person name="Li R.Q."/>
            <person name="Yang K.Y."/>
            <person name="Li J."/>
            <person name="Li M."/>
            <person name="Law P.T.W."/>
            <person name="Wu Y.L."/>
            <person name="Cai Z.L."/>
            <person name="Qin H."/>
            <person name="Bao Y."/>
            <person name="Leung R.K.K."/>
            <person name="Ng P.K.S."/>
            <person name="Zou J."/>
            <person name="Zhong X.J."/>
            <person name="Ran P.X."/>
            <person name="Zhong N.S."/>
            <person name="Liu Z.G."/>
            <person name="Tsui S.K.W."/>
        </authorList>
    </citation>
    <scope>NUCLEOTIDE SEQUENCE</scope>
    <source>
        <strain evidence="2">Derf</strain>
        <tissue evidence="2">Whole organism</tissue>
    </source>
</reference>
<name>A0A922HX77_DERFA</name>
<comment type="caution">
    <text evidence="2">The sequence shown here is derived from an EMBL/GenBank/DDBJ whole genome shotgun (WGS) entry which is preliminary data.</text>
</comment>
<evidence type="ECO:0008006" key="4">
    <source>
        <dbReference type="Google" id="ProtNLM"/>
    </source>
</evidence>
<organism evidence="2 3">
    <name type="scientific">Dermatophagoides farinae</name>
    <name type="common">American house dust mite</name>
    <dbReference type="NCBI Taxonomy" id="6954"/>
    <lineage>
        <taxon>Eukaryota</taxon>
        <taxon>Metazoa</taxon>
        <taxon>Ecdysozoa</taxon>
        <taxon>Arthropoda</taxon>
        <taxon>Chelicerata</taxon>
        <taxon>Arachnida</taxon>
        <taxon>Acari</taxon>
        <taxon>Acariformes</taxon>
        <taxon>Sarcoptiformes</taxon>
        <taxon>Astigmata</taxon>
        <taxon>Psoroptidia</taxon>
        <taxon>Analgoidea</taxon>
        <taxon>Pyroglyphidae</taxon>
        <taxon>Dermatophagoidinae</taxon>
        <taxon>Dermatophagoides</taxon>
    </lineage>
</organism>
<protein>
    <recommendedName>
        <fullName evidence="4">Transmembrane protein</fullName>
    </recommendedName>
</protein>
<gene>
    <name evidence="2" type="ORF">DERF_009389</name>
</gene>
<evidence type="ECO:0000256" key="1">
    <source>
        <dbReference type="SAM" id="Phobius"/>
    </source>
</evidence>
<keyword evidence="3" id="KW-1185">Reference proteome</keyword>
<keyword evidence="1" id="KW-0472">Membrane</keyword>
<feature type="transmembrane region" description="Helical" evidence="1">
    <location>
        <begin position="12"/>
        <end position="38"/>
    </location>
</feature>
<evidence type="ECO:0000313" key="3">
    <source>
        <dbReference type="Proteomes" id="UP000790347"/>
    </source>
</evidence>
<keyword evidence="1" id="KW-0812">Transmembrane</keyword>
<dbReference type="Proteomes" id="UP000790347">
    <property type="component" value="Unassembled WGS sequence"/>
</dbReference>
<accession>A0A922HX77</accession>